<evidence type="ECO:0000256" key="1">
    <source>
        <dbReference type="ARBA" id="ARBA00004141"/>
    </source>
</evidence>
<feature type="transmembrane region" description="Helical" evidence="7">
    <location>
        <begin position="81"/>
        <end position="101"/>
    </location>
</feature>
<dbReference type="EMBL" id="LN890280">
    <property type="protein sequence ID" value="CUR52750.1"/>
    <property type="molecule type" value="Genomic_DNA"/>
</dbReference>
<evidence type="ECO:0000256" key="6">
    <source>
        <dbReference type="ARBA" id="ARBA00023136"/>
    </source>
</evidence>
<evidence type="ECO:0000256" key="7">
    <source>
        <dbReference type="SAM" id="Phobius"/>
    </source>
</evidence>
<dbReference type="EC" id="3.4.21.-" evidence="9"/>
<dbReference type="Proteomes" id="UP000196239">
    <property type="component" value="Chromosome 1"/>
</dbReference>
<proteinExistence type="inferred from homology"/>
<comment type="similarity">
    <text evidence="2">Belongs to the peptidase S54 family.</text>
</comment>
<feature type="transmembrane region" description="Helical" evidence="7">
    <location>
        <begin position="181"/>
        <end position="198"/>
    </location>
</feature>
<dbReference type="KEGG" id="ndv:NDEV_1988"/>
<dbReference type="GO" id="GO:0004252">
    <property type="term" value="F:serine-type endopeptidase activity"/>
    <property type="evidence" value="ECO:0007669"/>
    <property type="project" value="InterPro"/>
</dbReference>
<keyword evidence="10" id="KW-1185">Reference proteome</keyword>
<name>A0A128A5X0_9ARCH</name>
<reference evidence="10" key="1">
    <citation type="submission" date="2015-10" db="EMBL/GenBank/DDBJ databases">
        <authorList>
            <person name="Lehtovirta-Morley L.E."/>
            <person name="Vieille C."/>
        </authorList>
    </citation>
    <scope>NUCLEOTIDE SEQUENCE [LARGE SCALE GENOMIC DNA]</scope>
</reference>
<dbReference type="GO" id="GO:0016020">
    <property type="term" value="C:membrane"/>
    <property type="evidence" value="ECO:0007669"/>
    <property type="project" value="UniProtKB-SubCell"/>
</dbReference>
<evidence type="ECO:0000259" key="8">
    <source>
        <dbReference type="Pfam" id="PF01694"/>
    </source>
</evidence>
<dbReference type="InterPro" id="IPR022764">
    <property type="entry name" value="Peptidase_S54_rhomboid_dom"/>
</dbReference>
<dbReference type="PANTHER" id="PTHR43731">
    <property type="entry name" value="RHOMBOID PROTEASE"/>
    <property type="match status" value="1"/>
</dbReference>
<evidence type="ECO:0000256" key="4">
    <source>
        <dbReference type="ARBA" id="ARBA00022801"/>
    </source>
</evidence>
<dbReference type="InterPro" id="IPR050925">
    <property type="entry name" value="Rhomboid_protease_S54"/>
</dbReference>
<sequence>MLPLRDENPKPVGYRPYITYSIIAINVLVFFWEIAVTHQVWEFTNQRAENMLLNYGTIPNNIVNGLASHNYGVLTSVFSSMFLHAGVMHIGGNMLFLWIFGDNIEYKFGRGKFLALYLFWGVVADFFHILSDPSSQLPALGASGAISGVLGAYLIIFPNAKVVTLMFLGFFTRLIRISAKWYLPFWFIFQNVLPAFIGSTGSGIAFFAHIGGFLVGLFAGYIYKKTHSSEFMYGTRYGWKGGGTNWGT</sequence>
<dbReference type="SUPFAM" id="SSF144091">
    <property type="entry name" value="Rhomboid-like"/>
    <property type="match status" value="1"/>
</dbReference>
<protein>
    <submittedName>
        <fullName evidence="9">Peptidase, S54 family</fullName>
        <ecNumber evidence="9">3.4.21.-</ecNumber>
    </submittedName>
</protein>
<evidence type="ECO:0000256" key="3">
    <source>
        <dbReference type="ARBA" id="ARBA00022692"/>
    </source>
</evidence>
<evidence type="ECO:0000256" key="5">
    <source>
        <dbReference type="ARBA" id="ARBA00022989"/>
    </source>
</evidence>
<dbReference type="Pfam" id="PF01694">
    <property type="entry name" value="Rhomboid"/>
    <property type="match status" value="1"/>
</dbReference>
<evidence type="ECO:0000256" key="2">
    <source>
        <dbReference type="ARBA" id="ARBA00009045"/>
    </source>
</evidence>
<organism evidence="9 10">
    <name type="scientific">Nitrosotalea devaniterrae</name>
    <dbReference type="NCBI Taxonomy" id="1078905"/>
    <lineage>
        <taxon>Archaea</taxon>
        <taxon>Nitrososphaerota</taxon>
        <taxon>Nitrososphaeria</taxon>
        <taxon>Nitrosotaleales</taxon>
        <taxon>Nitrosotaleaceae</taxon>
        <taxon>Nitrosotalea</taxon>
    </lineage>
</organism>
<dbReference type="PANTHER" id="PTHR43731:SF14">
    <property type="entry name" value="PRESENILIN-ASSOCIATED RHOMBOID-LIKE PROTEIN, MITOCHONDRIAL"/>
    <property type="match status" value="1"/>
</dbReference>
<comment type="subcellular location">
    <subcellularLocation>
        <location evidence="1">Membrane</location>
        <topology evidence="1">Multi-pass membrane protein</topology>
    </subcellularLocation>
</comment>
<feature type="transmembrane region" description="Helical" evidence="7">
    <location>
        <begin position="204"/>
        <end position="223"/>
    </location>
</feature>
<keyword evidence="6 7" id="KW-0472">Membrane</keyword>
<evidence type="ECO:0000313" key="9">
    <source>
        <dbReference type="EMBL" id="CUR52750.1"/>
    </source>
</evidence>
<gene>
    <name evidence="9" type="ORF">NDEV_1988</name>
</gene>
<dbReference type="InterPro" id="IPR035952">
    <property type="entry name" value="Rhomboid-like_sf"/>
</dbReference>
<feature type="transmembrane region" description="Helical" evidence="7">
    <location>
        <begin position="12"/>
        <end position="32"/>
    </location>
</feature>
<feature type="domain" description="Peptidase S54 rhomboid" evidence="8">
    <location>
        <begin position="74"/>
        <end position="223"/>
    </location>
</feature>
<dbReference type="Gene3D" id="1.20.1540.10">
    <property type="entry name" value="Rhomboid-like"/>
    <property type="match status" value="1"/>
</dbReference>
<dbReference type="AlphaFoldDB" id="A0A128A5X0"/>
<feature type="transmembrane region" description="Helical" evidence="7">
    <location>
        <begin position="150"/>
        <end position="169"/>
    </location>
</feature>
<keyword evidence="3 7" id="KW-0812">Transmembrane</keyword>
<accession>A0A128A5X0</accession>
<keyword evidence="5 7" id="KW-1133">Transmembrane helix</keyword>
<evidence type="ECO:0000313" key="10">
    <source>
        <dbReference type="Proteomes" id="UP000196239"/>
    </source>
</evidence>
<feature type="transmembrane region" description="Helical" evidence="7">
    <location>
        <begin position="113"/>
        <end position="130"/>
    </location>
</feature>
<keyword evidence="4 9" id="KW-0378">Hydrolase</keyword>